<sequence length="34" mass="3592">MLCLIKALLPIGCHMVTQYLSSGDVFSGSISHGL</sequence>
<protein>
    <submittedName>
        <fullName evidence="1">Uncharacterized protein</fullName>
    </submittedName>
</protein>
<dbReference type="EMBL" id="GBXM01040364">
    <property type="protein sequence ID" value="JAH68213.1"/>
    <property type="molecule type" value="Transcribed_RNA"/>
</dbReference>
<dbReference type="AlphaFoldDB" id="A0A0E9UTB8"/>
<organism evidence="1">
    <name type="scientific">Anguilla anguilla</name>
    <name type="common">European freshwater eel</name>
    <name type="synonym">Muraena anguilla</name>
    <dbReference type="NCBI Taxonomy" id="7936"/>
    <lineage>
        <taxon>Eukaryota</taxon>
        <taxon>Metazoa</taxon>
        <taxon>Chordata</taxon>
        <taxon>Craniata</taxon>
        <taxon>Vertebrata</taxon>
        <taxon>Euteleostomi</taxon>
        <taxon>Actinopterygii</taxon>
        <taxon>Neopterygii</taxon>
        <taxon>Teleostei</taxon>
        <taxon>Anguilliformes</taxon>
        <taxon>Anguillidae</taxon>
        <taxon>Anguilla</taxon>
    </lineage>
</organism>
<proteinExistence type="predicted"/>
<evidence type="ECO:0000313" key="1">
    <source>
        <dbReference type="EMBL" id="JAH68213.1"/>
    </source>
</evidence>
<name>A0A0E9UTB8_ANGAN</name>
<reference evidence="1" key="1">
    <citation type="submission" date="2014-11" db="EMBL/GenBank/DDBJ databases">
        <authorList>
            <person name="Amaro Gonzalez C."/>
        </authorList>
    </citation>
    <scope>NUCLEOTIDE SEQUENCE</scope>
</reference>
<reference evidence="1" key="2">
    <citation type="journal article" date="2015" name="Fish Shellfish Immunol.">
        <title>Early steps in the European eel (Anguilla anguilla)-Vibrio vulnificus interaction in the gills: Role of the RtxA13 toxin.</title>
        <authorList>
            <person name="Callol A."/>
            <person name="Pajuelo D."/>
            <person name="Ebbesson L."/>
            <person name="Teles M."/>
            <person name="MacKenzie S."/>
            <person name="Amaro C."/>
        </authorList>
    </citation>
    <scope>NUCLEOTIDE SEQUENCE</scope>
</reference>
<accession>A0A0E9UTB8</accession>